<dbReference type="AlphaFoldDB" id="A0A2T0K2D7"/>
<dbReference type="SMART" id="SM00347">
    <property type="entry name" value="HTH_MARR"/>
    <property type="match status" value="1"/>
</dbReference>
<keyword evidence="4" id="KW-1185">Reference proteome</keyword>
<evidence type="ECO:0000313" key="3">
    <source>
        <dbReference type="EMBL" id="PRX16995.1"/>
    </source>
</evidence>
<dbReference type="EMBL" id="PVMZ01000017">
    <property type="protein sequence ID" value="PRX16995.1"/>
    <property type="molecule type" value="Genomic_DNA"/>
</dbReference>
<proteinExistence type="predicted"/>
<evidence type="ECO:0000313" key="4">
    <source>
        <dbReference type="Proteomes" id="UP000239415"/>
    </source>
</evidence>
<dbReference type="PRINTS" id="PR00598">
    <property type="entry name" value="HTHMARR"/>
</dbReference>
<dbReference type="Gene3D" id="1.10.10.10">
    <property type="entry name" value="Winged helix-like DNA-binding domain superfamily/Winged helix DNA-binding domain"/>
    <property type="match status" value="1"/>
</dbReference>
<dbReference type="InterPro" id="IPR039422">
    <property type="entry name" value="MarR/SlyA-like"/>
</dbReference>
<accession>A0A2T0K2D7</accession>
<dbReference type="RefSeq" id="WP_106325793.1">
    <property type="nucleotide sequence ID" value="NZ_BOMO01000174.1"/>
</dbReference>
<dbReference type="GO" id="GO:0006950">
    <property type="term" value="P:response to stress"/>
    <property type="evidence" value="ECO:0007669"/>
    <property type="project" value="TreeGrafter"/>
</dbReference>
<gene>
    <name evidence="3" type="ORF">CLV67_11752</name>
</gene>
<dbReference type="SUPFAM" id="SSF46785">
    <property type="entry name" value="Winged helix' DNA-binding domain"/>
    <property type="match status" value="1"/>
</dbReference>
<feature type="region of interest" description="Disordered" evidence="1">
    <location>
        <begin position="137"/>
        <end position="170"/>
    </location>
</feature>
<organism evidence="3 4">
    <name type="scientific">Actinoplanes italicus</name>
    <dbReference type="NCBI Taxonomy" id="113567"/>
    <lineage>
        <taxon>Bacteria</taxon>
        <taxon>Bacillati</taxon>
        <taxon>Actinomycetota</taxon>
        <taxon>Actinomycetes</taxon>
        <taxon>Micromonosporales</taxon>
        <taxon>Micromonosporaceae</taxon>
        <taxon>Actinoplanes</taxon>
    </lineage>
</organism>
<dbReference type="OrthoDB" id="4826718at2"/>
<feature type="domain" description="HTH marR-type" evidence="2">
    <location>
        <begin position="1"/>
        <end position="134"/>
    </location>
</feature>
<dbReference type="InterPro" id="IPR036390">
    <property type="entry name" value="WH_DNA-bd_sf"/>
</dbReference>
<dbReference type="PANTHER" id="PTHR33164">
    <property type="entry name" value="TRANSCRIPTIONAL REGULATOR, MARR FAMILY"/>
    <property type="match status" value="1"/>
</dbReference>
<dbReference type="PANTHER" id="PTHR33164:SF95">
    <property type="entry name" value="TRANSCRIPTIONAL REGULATOR"/>
    <property type="match status" value="1"/>
</dbReference>
<comment type="caution">
    <text evidence="3">The sequence shown here is derived from an EMBL/GenBank/DDBJ whole genome shotgun (WGS) entry which is preliminary data.</text>
</comment>
<evidence type="ECO:0000259" key="2">
    <source>
        <dbReference type="PROSITE" id="PS50995"/>
    </source>
</evidence>
<dbReference type="InterPro" id="IPR000835">
    <property type="entry name" value="HTH_MarR-typ"/>
</dbReference>
<dbReference type="GO" id="GO:0003700">
    <property type="term" value="F:DNA-binding transcription factor activity"/>
    <property type="evidence" value="ECO:0007669"/>
    <property type="project" value="InterPro"/>
</dbReference>
<feature type="compositionally biased region" description="Basic and acidic residues" evidence="1">
    <location>
        <begin position="137"/>
        <end position="147"/>
    </location>
</feature>
<evidence type="ECO:0000256" key="1">
    <source>
        <dbReference type="SAM" id="MobiDB-lite"/>
    </source>
</evidence>
<name>A0A2T0K2D7_9ACTN</name>
<dbReference type="InterPro" id="IPR036388">
    <property type="entry name" value="WH-like_DNA-bd_sf"/>
</dbReference>
<protein>
    <submittedName>
        <fullName evidence="3">DNA-binding MarR family transcriptional regulator</fullName>
    </submittedName>
</protein>
<dbReference type="GO" id="GO:0003677">
    <property type="term" value="F:DNA binding"/>
    <property type="evidence" value="ECO:0007669"/>
    <property type="project" value="UniProtKB-KW"/>
</dbReference>
<sequence>MDHLPSWLLTQTAAHAHRLVTEGFAAAGAKGYHYRLLASLIADGPASQAALGRRTAIYLSDLVGALNELESAGFVERSPDPADKRRNVVAVTAAGRERGAELAARAAAVQDELLAPLSAEEREQLAGLLRRLLEHHALPVRPARHEPPGAARVSVRNEERPPSADGDLSA</sequence>
<keyword evidence="3" id="KW-0238">DNA-binding</keyword>
<dbReference type="Pfam" id="PF12802">
    <property type="entry name" value="MarR_2"/>
    <property type="match status" value="1"/>
</dbReference>
<reference evidence="3 4" key="1">
    <citation type="submission" date="2018-03" db="EMBL/GenBank/DDBJ databases">
        <title>Genomic Encyclopedia of Archaeal and Bacterial Type Strains, Phase II (KMG-II): from individual species to whole genera.</title>
        <authorList>
            <person name="Goeker M."/>
        </authorList>
    </citation>
    <scope>NUCLEOTIDE SEQUENCE [LARGE SCALE GENOMIC DNA]</scope>
    <source>
        <strain evidence="3 4">DSM 43146</strain>
    </source>
</reference>
<dbReference type="Proteomes" id="UP000239415">
    <property type="component" value="Unassembled WGS sequence"/>
</dbReference>
<dbReference type="PROSITE" id="PS50995">
    <property type="entry name" value="HTH_MARR_2"/>
    <property type="match status" value="1"/>
</dbReference>